<dbReference type="Gene3D" id="2.40.100.10">
    <property type="entry name" value="Cyclophilin-like"/>
    <property type="match status" value="1"/>
</dbReference>
<protein>
    <recommendedName>
        <fullName evidence="5">Peptidyl-prolyl cis-trans isomerase</fullName>
        <shortName evidence="5">PPIase</shortName>
        <ecNumber evidence="5">5.2.1.8</ecNumber>
    </recommendedName>
</protein>
<evidence type="ECO:0000256" key="1">
    <source>
        <dbReference type="ARBA" id="ARBA00002388"/>
    </source>
</evidence>
<evidence type="ECO:0000256" key="5">
    <source>
        <dbReference type="RuleBase" id="RU363019"/>
    </source>
</evidence>
<dbReference type="InterPro" id="IPR020892">
    <property type="entry name" value="Cyclophilin-type_PPIase_CS"/>
</dbReference>
<dbReference type="STRING" id="1802114.A2719_05395"/>
<dbReference type="PANTHER" id="PTHR45625:SF4">
    <property type="entry name" value="PEPTIDYLPROLYL ISOMERASE DOMAIN AND WD REPEAT-CONTAINING PROTEIN 1"/>
    <property type="match status" value="1"/>
</dbReference>
<dbReference type="CDD" id="cd00317">
    <property type="entry name" value="cyclophilin"/>
    <property type="match status" value="1"/>
</dbReference>
<sequence>MLGQATLADIQTSFGVVTVELFPDVAPKTVENFIKLAESGFYNGTKFHRVIKNFMIQGGDPNSKDDDWTDDGRGGPGYSFEDEFNEHKVVRGALAMANSGPNTNGSQFFIVTAQATPWLDGKHTVFGRVVGEGMEVVDKIESMATNEKDHPLEDVVVERITITK</sequence>
<dbReference type="PROSITE" id="PS00170">
    <property type="entry name" value="CSA_PPIASE_1"/>
    <property type="match status" value="1"/>
</dbReference>
<dbReference type="PRINTS" id="PR00153">
    <property type="entry name" value="CSAPPISMRASE"/>
</dbReference>
<comment type="caution">
    <text evidence="7">The sequence shown here is derived from an EMBL/GenBank/DDBJ whole genome shotgun (WGS) entry which is preliminary data.</text>
</comment>
<evidence type="ECO:0000256" key="2">
    <source>
        <dbReference type="ARBA" id="ARBA00007365"/>
    </source>
</evidence>
<dbReference type="InterPro" id="IPR029000">
    <property type="entry name" value="Cyclophilin-like_dom_sf"/>
</dbReference>
<evidence type="ECO:0000256" key="3">
    <source>
        <dbReference type="ARBA" id="ARBA00023110"/>
    </source>
</evidence>
<feature type="domain" description="PPIase cyclophilin-type" evidence="6">
    <location>
        <begin position="15"/>
        <end position="162"/>
    </location>
</feature>
<comment type="similarity">
    <text evidence="2 5">Belongs to the cyclophilin-type PPIase family.</text>
</comment>
<dbReference type="Pfam" id="PF00160">
    <property type="entry name" value="Pro_isomerase"/>
    <property type="match status" value="1"/>
</dbReference>
<dbReference type="InterPro" id="IPR002130">
    <property type="entry name" value="Cyclophilin-type_PPIase_dom"/>
</dbReference>
<comment type="function">
    <text evidence="1 5">PPIases accelerate the folding of proteins. It catalyzes the cis-trans isomerization of proline imidic peptide bonds in oligopeptides.</text>
</comment>
<dbReference type="PANTHER" id="PTHR45625">
    <property type="entry name" value="PEPTIDYL-PROLYL CIS-TRANS ISOMERASE-RELATED"/>
    <property type="match status" value="1"/>
</dbReference>
<dbReference type="EC" id="5.2.1.8" evidence="5"/>
<gene>
    <name evidence="7" type="ORF">A2719_05395</name>
</gene>
<dbReference type="PROSITE" id="PS50072">
    <property type="entry name" value="CSA_PPIASE_2"/>
    <property type="match status" value="1"/>
</dbReference>
<reference evidence="7 8" key="1">
    <citation type="journal article" date="2016" name="Nat. Commun.">
        <title>Thousands of microbial genomes shed light on interconnected biogeochemical processes in an aquifer system.</title>
        <authorList>
            <person name="Anantharaman K."/>
            <person name="Brown C.T."/>
            <person name="Hug L.A."/>
            <person name="Sharon I."/>
            <person name="Castelle C.J."/>
            <person name="Probst A.J."/>
            <person name="Thomas B.C."/>
            <person name="Singh A."/>
            <person name="Wilkins M.J."/>
            <person name="Karaoz U."/>
            <person name="Brodie E.L."/>
            <person name="Williams K.H."/>
            <person name="Hubbard S.S."/>
            <person name="Banfield J.F."/>
        </authorList>
    </citation>
    <scope>NUCLEOTIDE SEQUENCE [LARGE SCALE GENOMIC DNA]</scope>
</reference>
<dbReference type="EMBL" id="MHNK01000017">
    <property type="protein sequence ID" value="OGZ43337.1"/>
    <property type="molecule type" value="Genomic_DNA"/>
</dbReference>
<name>A0A1G2FZR5_9BACT</name>
<dbReference type="SUPFAM" id="SSF50891">
    <property type="entry name" value="Cyclophilin-like"/>
    <property type="match status" value="1"/>
</dbReference>
<dbReference type="InterPro" id="IPR024936">
    <property type="entry name" value="Cyclophilin-type_PPIase"/>
</dbReference>
<evidence type="ECO:0000256" key="4">
    <source>
        <dbReference type="ARBA" id="ARBA00023235"/>
    </source>
</evidence>
<organism evidence="7 8">
    <name type="scientific">Candidatus Ryanbacteria bacterium RIFCSPHIGHO2_01_FULL_45_22</name>
    <dbReference type="NCBI Taxonomy" id="1802114"/>
    <lineage>
        <taxon>Bacteria</taxon>
        <taxon>Candidatus Ryaniibacteriota</taxon>
    </lineage>
</organism>
<dbReference type="InterPro" id="IPR044666">
    <property type="entry name" value="Cyclophilin_A-like"/>
</dbReference>
<keyword evidence="3 5" id="KW-0697">Rotamase</keyword>
<dbReference type="PIRSF" id="PIRSF001467">
    <property type="entry name" value="Peptidylpro_ismrse"/>
    <property type="match status" value="1"/>
</dbReference>
<dbReference type="Proteomes" id="UP000177480">
    <property type="component" value="Unassembled WGS sequence"/>
</dbReference>
<dbReference type="GO" id="GO:0003755">
    <property type="term" value="F:peptidyl-prolyl cis-trans isomerase activity"/>
    <property type="evidence" value="ECO:0007669"/>
    <property type="project" value="UniProtKB-UniRule"/>
</dbReference>
<dbReference type="GO" id="GO:0006457">
    <property type="term" value="P:protein folding"/>
    <property type="evidence" value="ECO:0007669"/>
    <property type="project" value="InterPro"/>
</dbReference>
<evidence type="ECO:0000313" key="7">
    <source>
        <dbReference type="EMBL" id="OGZ43337.1"/>
    </source>
</evidence>
<comment type="catalytic activity">
    <reaction evidence="5">
        <text>[protein]-peptidylproline (omega=180) = [protein]-peptidylproline (omega=0)</text>
        <dbReference type="Rhea" id="RHEA:16237"/>
        <dbReference type="Rhea" id="RHEA-COMP:10747"/>
        <dbReference type="Rhea" id="RHEA-COMP:10748"/>
        <dbReference type="ChEBI" id="CHEBI:83833"/>
        <dbReference type="ChEBI" id="CHEBI:83834"/>
        <dbReference type="EC" id="5.2.1.8"/>
    </reaction>
</comment>
<accession>A0A1G2FZR5</accession>
<evidence type="ECO:0000313" key="8">
    <source>
        <dbReference type="Proteomes" id="UP000177480"/>
    </source>
</evidence>
<proteinExistence type="inferred from homology"/>
<keyword evidence="4 5" id="KW-0413">Isomerase</keyword>
<evidence type="ECO:0000259" key="6">
    <source>
        <dbReference type="PROSITE" id="PS50072"/>
    </source>
</evidence>
<dbReference type="AlphaFoldDB" id="A0A1G2FZR5"/>